<evidence type="ECO:0000313" key="2">
    <source>
        <dbReference type="Proteomes" id="UP000249057"/>
    </source>
</evidence>
<organism evidence="1 2">
    <name type="scientific">Aspergillus brunneoviolaceus CBS 621.78</name>
    <dbReference type="NCBI Taxonomy" id="1450534"/>
    <lineage>
        <taxon>Eukaryota</taxon>
        <taxon>Fungi</taxon>
        <taxon>Dikarya</taxon>
        <taxon>Ascomycota</taxon>
        <taxon>Pezizomycotina</taxon>
        <taxon>Eurotiomycetes</taxon>
        <taxon>Eurotiomycetidae</taxon>
        <taxon>Eurotiales</taxon>
        <taxon>Aspergillaceae</taxon>
        <taxon>Aspergillus</taxon>
        <taxon>Aspergillus subgen. Circumdati</taxon>
    </lineage>
</organism>
<dbReference type="Proteomes" id="UP000249057">
    <property type="component" value="Unassembled WGS sequence"/>
</dbReference>
<sequence>MFRSCPNLLRVVLLGLEITVSLPQLWRIWAQKMSTGLSLPYVFFNLLSATERFTVGFLTAVNSTIAGADPPGFFAHNPRTIGDCLNLVQLDALFPSMFHEPDERQIDFGVAIFAGMCSIIPQAIQLRSLSLDWGVVRVRDWTLQAVVLAMLAVSWLFRVRFASREDNVLTPFRSIAWFVRVGWPAGGTGMFAVVQGGLAVLGLLGRRRVVGGGEGVRVSEGETNPLLGGTRHAVPEHA</sequence>
<name>A0ACD1GB39_9EURO</name>
<dbReference type="EMBL" id="KZ825338">
    <property type="protein sequence ID" value="RAH46321.1"/>
    <property type="molecule type" value="Genomic_DNA"/>
</dbReference>
<keyword evidence="2" id="KW-1185">Reference proteome</keyword>
<gene>
    <name evidence="1" type="ORF">BO95DRAFT_452683</name>
</gene>
<evidence type="ECO:0000313" key="1">
    <source>
        <dbReference type="EMBL" id="RAH46321.1"/>
    </source>
</evidence>
<accession>A0ACD1GB39</accession>
<reference evidence="1" key="1">
    <citation type="submission" date="2018-02" db="EMBL/GenBank/DDBJ databases">
        <title>The genomes of Aspergillus section Nigri reveals drivers in fungal speciation.</title>
        <authorList>
            <consortium name="DOE Joint Genome Institute"/>
            <person name="Vesth T.C."/>
            <person name="Nybo J."/>
            <person name="Theobald S."/>
            <person name="Brandl J."/>
            <person name="Frisvad J.C."/>
            <person name="Nielsen K.F."/>
            <person name="Lyhne E.K."/>
            <person name="Kogle M.E."/>
            <person name="Kuo A."/>
            <person name="Riley R."/>
            <person name="Clum A."/>
            <person name="Nolan M."/>
            <person name="Lipzen A."/>
            <person name="Salamov A."/>
            <person name="Henrissat B."/>
            <person name="Wiebenga A."/>
            <person name="De vries R.P."/>
            <person name="Grigoriev I.V."/>
            <person name="Mortensen U.H."/>
            <person name="Andersen M.R."/>
            <person name="Baker S.E."/>
        </authorList>
    </citation>
    <scope>NUCLEOTIDE SEQUENCE</scope>
    <source>
        <strain evidence="1">CBS 621.78</strain>
    </source>
</reference>
<proteinExistence type="predicted"/>
<protein>
    <submittedName>
        <fullName evidence="1">Uncharacterized protein</fullName>
    </submittedName>
</protein>